<dbReference type="Proteomes" id="UP000198744">
    <property type="component" value="Unassembled WGS sequence"/>
</dbReference>
<protein>
    <submittedName>
        <fullName evidence="2">Uncharacterized protein</fullName>
    </submittedName>
</protein>
<proteinExistence type="predicted"/>
<sequence>MLIYWLKTVGIGCASLLFLFLGIDDLMNAYSLTNPHMFIVYFFSSNLMILISLSGLLFSFFRIFTFIKNKRLKPL</sequence>
<dbReference type="EMBL" id="FOBS01000010">
    <property type="protein sequence ID" value="SEM31774.1"/>
    <property type="molecule type" value="Genomic_DNA"/>
</dbReference>
<evidence type="ECO:0000313" key="2">
    <source>
        <dbReference type="EMBL" id="SEM31774.1"/>
    </source>
</evidence>
<gene>
    <name evidence="2" type="ORF">SAMN04489760_11055</name>
</gene>
<accession>A0A1H7XDR7</accession>
<name>A0A1H7XDR7_9BACT</name>
<keyword evidence="3" id="KW-1185">Reference proteome</keyword>
<keyword evidence="1" id="KW-0812">Transmembrane</keyword>
<dbReference type="AlphaFoldDB" id="A0A1H7XDR7"/>
<feature type="transmembrane region" description="Helical" evidence="1">
    <location>
        <begin position="39"/>
        <end position="64"/>
    </location>
</feature>
<evidence type="ECO:0000313" key="3">
    <source>
        <dbReference type="Proteomes" id="UP000198744"/>
    </source>
</evidence>
<keyword evidence="1" id="KW-1133">Transmembrane helix</keyword>
<reference evidence="2 3" key="1">
    <citation type="submission" date="2016-10" db="EMBL/GenBank/DDBJ databases">
        <authorList>
            <person name="de Groot N.N."/>
        </authorList>
    </citation>
    <scope>NUCLEOTIDE SEQUENCE [LARGE SCALE GENOMIC DNA]</scope>
    <source>
        <strain evidence="2 3">DSM 8423</strain>
    </source>
</reference>
<evidence type="ECO:0000256" key="1">
    <source>
        <dbReference type="SAM" id="Phobius"/>
    </source>
</evidence>
<organism evidence="2 3">
    <name type="scientific">Syntrophus gentianae</name>
    <dbReference type="NCBI Taxonomy" id="43775"/>
    <lineage>
        <taxon>Bacteria</taxon>
        <taxon>Pseudomonadati</taxon>
        <taxon>Thermodesulfobacteriota</taxon>
        <taxon>Syntrophia</taxon>
        <taxon>Syntrophales</taxon>
        <taxon>Syntrophaceae</taxon>
        <taxon>Syntrophus</taxon>
    </lineage>
</organism>
<keyword evidence="1" id="KW-0472">Membrane</keyword>
<dbReference type="STRING" id="43775.SAMN04489760_11055"/>